<dbReference type="PIRSF" id="PIRSF029730">
    <property type="entry name" value="UCP029730"/>
    <property type="match status" value="1"/>
</dbReference>
<dbReference type="GO" id="GO:0016787">
    <property type="term" value="F:hydrolase activity"/>
    <property type="evidence" value="ECO:0007669"/>
    <property type="project" value="UniProtKB-KW"/>
</dbReference>
<evidence type="ECO:0000313" key="2">
    <source>
        <dbReference type="Proteomes" id="UP000474957"/>
    </source>
</evidence>
<keyword evidence="1" id="KW-0378">Hydrolase</keyword>
<proteinExistence type="predicted"/>
<protein>
    <submittedName>
        <fullName evidence="1">N-formylglutamate amidohydrolase</fullName>
    </submittedName>
</protein>
<dbReference type="AlphaFoldDB" id="A0A6L5YV88"/>
<organism evidence="1 2">
    <name type="scientific">Halovulum marinum</name>
    <dbReference type="NCBI Taxonomy" id="2662447"/>
    <lineage>
        <taxon>Bacteria</taxon>
        <taxon>Pseudomonadati</taxon>
        <taxon>Pseudomonadota</taxon>
        <taxon>Alphaproteobacteria</taxon>
        <taxon>Rhodobacterales</taxon>
        <taxon>Paracoccaceae</taxon>
        <taxon>Halovulum</taxon>
    </lineage>
</organism>
<dbReference type="SUPFAM" id="SSF53187">
    <property type="entry name" value="Zn-dependent exopeptidases"/>
    <property type="match status" value="1"/>
</dbReference>
<dbReference type="RefSeq" id="WP_154444053.1">
    <property type="nucleotide sequence ID" value="NZ_WIND01000001.1"/>
</dbReference>
<reference evidence="1 2" key="1">
    <citation type="submission" date="2019-10" db="EMBL/GenBank/DDBJ databases">
        <title>Cognatihalovulum marinum gen. nov. sp. nov., a new member of the family Rhodobacteraceae isolated from deep seawater of the Northwest Indian Ocean.</title>
        <authorList>
            <person name="Ruan C."/>
            <person name="Wang J."/>
            <person name="Zheng X."/>
            <person name="Song L."/>
            <person name="Zhu Y."/>
            <person name="Huang Y."/>
            <person name="Lu Z."/>
            <person name="Du W."/>
            <person name="Huang L."/>
            <person name="Dai X."/>
        </authorList>
    </citation>
    <scope>NUCLEOTIDE SEQUENCE [LARGE SCALE GENOMIC DNA]</scope>
    <source>
        <strain evidence="1 2">2CG4</strain>
    </source>
</reference>
<sequence length="257" mass="27485">MTSVNSPDPAPFDLLDPDAPGPALLLCDHASNAVPAWCAGGDLGLSAADMARHIAWDPGAAGVTRRLAQELRAPAVMSRFSRLVIDPNRGADDPTLVMKLYDGSIIPANRDAGPAEVARRRALAYDPYHDAIAARIDAMLARGTTPHLVSIHSFAPKLRGKPPRPWHVGVLWAHDDRLAPPLIARLRAEGDLVVGDNEPYTGRLEGDCMDRHGTRRGLPHVLIELRNDLIADAPGQAAWAARLVRLLAGLIPVAGDA</sequence>
<dbReference type="InterPro" id="IPR007709">
    <property type="entry name" value="N-FG_amidohydro"/>
</dbReference>
<dbReference type="EMBL" id="WIND01000001">
    <property type="protein sequence ID" value="MSU88211.1"/>
    <property type="molecule type" value="Genomic_DNA"/>
</dbReference>
<dbReference type="InterPro" id="IPR011227">
    <property type="entry name" value="UCP029730"/>
</dbReference>
<name>A0A6L5YV88_9RHOB</name>
<keyword evidence="2" id="KW-1185">Reference proteome</keyword>
<dbReference type="Proteomes" id="UP000474957">
    <property type="component" value="Unassembled WGS sequence"/>
</dbReference>
<comment type="caution">
    <text evidence="1">The sequence shown here is derived from an EMBL/GenBank/DDBJ whole genome shotgun (WGS) entry which is preliminary data.</text>
</comment>
<dbReference type="Pfam" id="PF05013">
    <property type="entry name" value="FGase"/>
    <property type="match status" value="1"/>
</dbReference>
<gene>
    <name evidence="1" type="ORF">GE300_01100</name>
</gene>
<accession>A0A6L5YV88</accession>
<evidence type="ECO:0000313" key="1">
    <source>
        <dbReference type="EMBL" id="MSU88211.1"/>
    </source>
</evidence>
<dbReference type="Gene3D" id="3.40.630.40">
    <property type="entry name" value="Zn-dependent exopeptidases"/>
    <property type="match status" value="1"/>
</dbReference>